<sequence length="543" mass="59365">MTGRARESQGRRHKVQDNEVYYINCRLESVTHNHITAMEVEGSPALFSPDVNQEEAEVWAKFMALGQAKGLDWVKKMVAVQGAQQQSEDNAAANTDEVQPTDSGLCLRSVESVTAPSRRKRPPRTTAGNKLKPAKKVGTENVLPEVSATPLEDSGLRRNIDSMEQGGPVASGAPLTAGASTTRENLQRDQGQSGQPADNGCCAPAPGPAGQGLQVGLGKMMDAMHNFMASAKALAGGGMNEQCAGSGSACAGQVWGQGESYPPKSQGLVTGQETKNLGGGSASDTLAGTSDKGTVVRPDPPLLSGRSSLAWRVPLEARERIWNREFIDIFSLLTFAKEGADITVPSKEVEKHKWKRKVKPEESMDNWLEAFAMLSTVIMEKFPEQGPALCKYNRVIYEEYTRNGGTGWLCYDREFRQKMEQAPEMAWDCREIELWVQYMGNGCRTTTSETRFPRHKQARPFYFKQQLRSPFRGKPPQRGRGGYQYRSSNNSCRPYNAGACSWGPACKFTHTCSKCAGWHPATECTNGSKTDKAMGTYGGAKQP</sequence>
<evidence type="ECO:0000256" key="1">
    <source>
        <dbReference type="PROSITE-ProRule" id="PRU00723"/>
    </source>
</evidence>
<dbReference type="Proteomes" id="UP001066276">
    <property type="component" value="Chromosome 7"/>
</dbReference>
<dbReference type="AlphaFoldDB" id="A0AAV7PJS8"/>
<accession>A0AAV7PJS8</accession>
<proteinExistence type="predicted"/>
<dbReference type="PANTHER" id="PTHR35558">
    <property type="entry name" value="SGNH_HYDRO DOMAIN-CONTAINING PROTEIN"/>
    <property type="match status" value="1"/>
</dbReference>
<name>A0AAV7PJS8_PLEWA</name>
<evidence type="ECO:0000259" key="3">
    <source>
        <dbReference type="PROSITE" id="PS50103"/>
    </source>
</evidence>
<evidence type="ECO:0000313" key="5">
    <source>
        <dbReference type="Proteomes" id="UP001066276"/>
    </source>
</evidence>
<feature type="compositionally biased region" description="Polar residues" evidence="2">
    <location>
        <begin position="85"/>
        <end position="102"/>
    </location>
</feature>
<keyword evidence="5" id="KW-1185">Reference proteome</keyword>
<dbReference type="GO" id="GO:0008270">
    <property type="term" value="F:zinc ion binding"/>
    <property type="evidence" value="ECO:0007669"/>
    <property type="project" value="UniProtKB-KW"/>
</dbReference>
<keyword evidence="1" id="KW-0862">Zinc</keyword>
<reference evidence="4" key="1">
    <citation type="journal article" date="2022" name="bioRxiv">
        <title>Sequencing and chromosome-scale assembly of the giantPleurodeles waltlgenome.</title>
        <authorList>
            <person name="Brown T."/>
            <person name="Elewa A."/>
            <person name="Iarovenko S."/>
            <person name="Subramanian E."/>
            <person name="Araus A.J."/>
            <person name="Petzold A."/>
            <person name="Susuki M."/>
            <person name="Suzuki K.-i.T."/>
            <person name="Hayashi T."/>
            <person name="Toyoda A."/>
            <person name="Oliveira C."/>
            <person name="Osipova E."/>
            <person name="Leigh N.D."/>
            <person name="Simon A."/>
            <person name="Yun M.H."/>
        </authorList>
    </citation>
    <scope>NUCLEOTIDE SEQUENCE</scope>
    <source>
        <strain evidence="4">20211129_DDA</strain>
        <tissue evidence="4">Liver</tissue>
    </source>
</reference>
<dbReference type="PANTHER" id="PTHR35558:SF1">
    <property type="entry name" value="ENDONUCLEASE_EXONUCLEASE_PHOSPHATASE DOMAIN-CONTAINING PROTEIN"/>
    <property type="match status" value="1"/>
</dbReference>
<feature type="domain" description="C3H1-type" evidence="3">
    <location>
        <begin position="486"/>
        <end position="513"/>
    </location>
</feature>
<protein>
    <recommendedName>
        <fullName evidence="3">C3H1-type domain-containing protein</fullName>
    </recommendedName>
</protein>
<keyword evidence="1" id="KW-0863">Zinc-finger</keyword>
<dbReference type="PROSITE" id="PS50103">
    <property type="entry name" value="ZF_C3H1"/>
    <property type="match status" value="1"/>
</dbReference>
<feature type="region of interest" description="Disordered" evidence="2">
    <location>
        <begin position="85"/>
        <end position="206"/>
    </location>
</feature>
<feature type="zinc finger region" description="C3H1-type" evidence="1">
    <location>
        <begin position="486"/>
        <end position="513"/>
    </location>
</feature>
<feature type="compositionally biased region" description="Polar residues" evidence="2">
    <location>
        <begin position="282"/>
        <end position="292"/>
    </location>
</feature>
<evidence type="ECO:0000313" key="4">
    <source>
        <dbReference type="EMBL" id="KAJ1127479.1"/>
    </source>
</evidence>
<dbReference type="InterPro" id="IPR000571">
    <property type="entry name" value="Znf_CCCH"/>
</dbReference>
<keyword evidence="1" id="KW-0479">Metal-binding</keyword>
<comment type="caution">
    <text evidence="4">The sequence shown here is derived from an EMBL/GenBank/DDBJ whole genome shotgun (WGS) entry which is preliminary data.</text>
</comment>
<dbReference type="EMBL" id="JANPWB010000011">
    <property type="protein sequence ID" value="KAJ1127479.1"/>
    <property type="molecule type" value="Genomic_DNA"/>
</dbReference>
<evidence type="ECO:0000256" key="2">
    <source>
        <dbReference type="SAM" id="MobiDB-lite"/>
    </source>
</evidence>
<feature type="region of interest" description="Disordered" evidence="2">
    <location>
        <begin position="269"/>
        <end position="299"/>
    </location>
</feature>
<feature type="compositionally biased region" description="Polar residues" evidence="2">
    <location>
        <begin position="178"/>
        <end position="196"/>
    </location>
</feature>
<organism evidence="4 5">
    <name type="scientific">Pleurodeles waltl</name>
    <name type="common">Iberian ribbed newt</name>
    <dbReference type="NCBI Taxonomy" id="8319"/>
    <lineage>
        <taxon>Eukaryota</taxon>
        <taxon>Metazoa</taxon>
        <taxon>Chordata</taxon>
        <taxon>Craniata</taxon>
        <taxon>Vertebrata</taxon>
        <taxon>Euteleostomi</taxon>
        <taxon>Amphibia</taxon>
        <taxon>Batrachia</taxon>
        <taxon>Caudata</taxon>
        <taxon>Salamandroidea</taxon>
        <taxon>Salamandridae</taxon>
        <taxon>Pleurodelinae</taxon>
        <taxon>Pleurodeles</taxon>
    </lineage>
</organism>
<gene>
    <name evidence="4" type="ORF">NDU88_005878</name>
</gene>